<dbReference type="PANTHER" id="PTHR13947">
    <property type="entry name" value="GNAT FAMILY N-ACETYLTRANSFERASE"/>
    <property type="match status" value="1"/>
</dbReference>
<evidence type="ECO:0000313" key="5">
    <source>
        <dbReference type="Proteomes" id="UP001569153"/>
    </source>
</evidence>
<dbReference type="Proteomes" id="UP001569153">
    <property type="component" value="Unassembled WGS sequence"/>
</dbReference>
<dbReference type="CDD" id="cd04301">
    <property type="entry name" value="NAT_SF"/>
    <property type="match status" value="1"/>
</dbReference>
<dbReference type="SUPFAM" id="SSF46785">
    <property type="entry name" value="Winged helix' DNA-binding domain"/>
    <property type="match status" value="1"/>
</dbReference>
<proteinExistence type="predicted"/>
<keyword evidence="5" id="KW-1185">Reference proteome</keyword>
<dbReference type="GO" id="GO:0016746">
    <property type="term" value="F:acyltransferase activity"/>
    <property type="evidence" value="ECO:0007669"/>
    <property type="project" value="UniProtKB-KW"/>
</dbReference>
<dbReference type="InterPro" id="IPR000835">
    <property type="entry name" value="HTH_MarR-typ"/>
</dbReference>
<accession>A0ABV4MAC9</accession>
<evidence type="ECO:0000259" key="2">
    <source>
        <dbReference type="PROSITE" id="PS50995"/>
    </source>
</evidence>
<dbReference type="EMBL" id="JBGOOT010000015">
    <property type="protein sequence ID" value="MEZ8196475.1"/>
    <property type="molecule type" value="Genomic_DNA"/>
</dbReference>
<dbReference type="Pfam" id="PF00583">
    <property type="entry name" value="Acetyltransf_1"/>
    <property type="match status" value="1"/>
</dbReference>
<sequence length="301" mass="33289">MNPASLRDLSRQLVRQLGMLETQCGEVSLTPVQAHALIELERSPCSVNQMAKLLNVDKSNASRTLNRLSKLGFIKSITNPKDKRSQVTTLTEQGLHTLQQLHQQQNHHYQQVIDQLPIEQLTQLESTLTIYNQALLNTERQKGLKVRPLTPADNLPIASVIRTVSAEFGLTEEQGYAVGDPTLDCMSEVYCASNAQYWIIEAGETVVGGGGVAPLIGEEGVCELQKMYFLPQIRGKGLAKTLVTKALNFAQKQGYKHCYLETTAELSAAVALYESLGFEHIKQAMGNTGHEVCEIRMLKVL</sequence>
<dbReference type="PRINTS" id="PR00598">
    <property type="entry name" value="HTHMARR"/>
</dbReference>
<dbReference type="InterPro" id="IPR000182">
    <property type="entry name" value="GNAT_dom"/>
</dbReference>
<gene>
    <name evidence="4" type="ORF">ACED38_16480</name>
</gene>
<dbReference type="SUPFAM" id="SSF55729">
    <property type="entry name" value="Acyl-CoA N-acyltransferases (Nat)"/>
    <property type="match status" value="1"/>
</dbReference>
<reference evidence="4 5" key="1">
    <citation type="submission" date="2024-06" db="EMBL/GenBank/DDBJ databases">
        <authorList>
            <person name="Steensen K."/>
            <person name="Seneca J."/>
            <person name="Bartlau N."/>
            <person name="Yu A.X."/>
            <person name="Polz M.F."/>
        </authorList>
    </citation>
    <scope>NUCLEOTIDE SEQUENCE [LARGE SCALE GENOMIC DNA]</scope>
    <source>
        <strain evidence="4 5">FF146</strain>
    </source>
</reference>
<evidence type="ECO:0000256" key="1">
    <source>
        <dbReference type="ARBA" id="ARBA00022679"/>
    </source>
</evidence>
<protein>
    <submittedName>
        <fullName evidence="4">GNAT family N-acetyltransferase</fullName>
        <ecNumber evidence="4">2.3.1.-</ecNumber>
    </submittedName>
</protein>
<organism evidence="4 5">
    <name type="scientific">Vibrio cortegadensis</name>
    <dbReference type="NCBI Taxonomy" id="1328770"/>
    <lineage>
        <taxon>Bacteria</taxon>
        <taxon>Pseudomonadati</taxon>
        <taxon>Pseudomonadota</taxon>
        <taxon>Gammaproteobacteria</taxon>
        <taxon>Vibrionales</taxon>
        <taxon>Vibrionaceae</taxon>
        <taxon>Vibrio</taxon>
    </lineage>
</organism>
<dbReference type="SMART" id="SM00347">
    <property type="entry name" value="HTH_MARR"/>
    <property type="match status" value="1"/>
</dbReference>
<keyword evidence="4" id="KW-0012">Acyltransferase</keyword>
<dbReference type="EC" id="2.3.1.-" evidence="4"/>
<dbReference type="InterPro" id="IPR050769">
    <property type="entry name" value="NAT_camello-type"/>
</dbReference>
<evidence type="ECO:0000259" key="3">
    <source>
        <dbReference type="PROSITE" id="PS51186"/>
    </source>
</evidence>
<keyword evidence="1 4" id="KW-0808">Transferase</keyword>
<evidence type="ECO:0000313" key="4">
    <source>
        <dbReference type="EMBL" id="MEZ8196475.1"/>
    </source>
</evidence>
<dbReference type="InterPro" id="IPR016181">
    <property type="entry name" value="Acyl_CoA_acyltransferase"/>
</dbReference>
<name>A0ABV4MAC9_9VIBR</name>
<dbReference type="Gene3D" id="3.40.630.30">
    <property type="match status" value="1"/>
</dbReference>
<dbReference type="Pfam" id="PF12802">
    <property type="entry name" value="MarR_2"/>
    <property type="match status" value="1"/>
</dbReference>
<dbReference type="PANTHER" id="PTHR13947:SF37">
    <property type="entry name" value="LD18367P"/>
    <property type="match status" value="1"/>
</dbReference>
<comment type="caution">
    <text evidence="4">The sequence shown here is derived from an EMBL/GenBank/DDBJ whole genome shotgun (WGS) entry which is preliminary data.</text>
</comment>
<dbReference type="InterPro" id="IPR036388">
    <property type="entry name" value="WH-like_DNA-bd_sf"/>
</dbReference>
<dbReference type="PROSITE" id="PS50995">
    <property type="entry name" value="HTH_MARR_2"/>
    <property type="match status" value="1"/>
</dbReference>
<dbReference type="InterPro" id="IPR036390">
    <property type="entry name" value="WH_DNA-bd_sf"/>
</dbReference>
<dbReference type="PROSITE" id="PS51186">
    <property type="entry name" value="GNAT"/>
    <property type="match status" value="1"/>
</dbReference>
<dbReference type="RefSeq" id="WP_136994922.1">
    <property type="nucleotide sequence ID" value="NZ_JBGOOT010000015.1"/>
</dbReference>
<feature type="domain" description="HTH marR-type" evidence="2">
    <location>
        <begin position="1"/>
        <end position="133"/>
    </location>
</feature>
<feature type="domain" description="N-acetyltransferase" evidence="3">
    <location>
        <begin position="144"/>
        <end position="301"/>
    </location>
</feature>
<dbReference type="Gene3D" id="1.10.10.10">
    <property type="entry name" value="Winged helix-like DNA-binding domain superfamily/Winged helix DNA-binding domain"/>
    <property type="match status" value="1"/>
</dbReference>